<evidence type="ECO:0000313" key="1">
    <source>
        <dbReference type="EMBL" id="CAJ2636940.1"/>
    </source>
</evidence>
<name>A0ACB0IXH4_TRIPR</name>
<evidence type="ECO:0000313" key="2">
    <source>
        <dbReference type="Proteomes" id="UP001177021"/>
    </source>
</evidence>
<sequence length="241" mass="27620">MLRSYYQHVSQYENSLVTKFYGVHCVKPIGGQKTRFIVMGNLFCTEYPIHRRFDLKGSSHGRATDKTEEEIDETTTLKDLDLNFVFRLQSNSYKDLIKKIERDCEFLEAEGIMDYRLLVGMHFRDDNTVDKMGLSPFLLRTVAPAVRVLVWICLPVAYPISKLLDYLLGHRHEALFRRAELKTLVDLHGNEDGKGGELTHDETTIIAGALELSEKTAGDAMSPINEIFSIDINSKFDRLRN</sequence>
<accession>A0ACB0IXH4</accession>
<protein>
    <submittedName>
        <fullName evidence="1">Uncharacterized protein</fullName>
    </submittedName>
</protein>
<proteinExistence type="predicted"/>
<dbReference type="Proteomes" id="UP001177021">
    <property type="component" value="Unassembled WGS sequence"/>
</dbReference>
<gene>
    <name evidence="1" type="ORF">MILVUS5_LOCUS7359</name>
</gene>
<keyword evidence="2" id="KW-1185">Reference proteome</keyword>
<reference evidence="1" key="1">
    <citation type="submission" date="2023-10" db="EMBL/GenBank/DDBJ databases">
        <authorList>
            <person name="Rodriguez Cubillos JULIANA M."/>
            <person name="De Vega J."/>
        </authorList>
    </citation>
    <scope>NUCLEOTIDE SEQUENCE</scope>
</reference>
<comment type="caution">
    <text evidence="1">The sequence shown here is derived from an EMBL/GenBank/DDBJ whole genome shotgun (WGS) entry which is preliminary data.</text>
</comment>
<dbReference type="EMBL" id="CASHSV030000013">
    <property type="protein sequence ID" value="CAJ2636940.1"/>
    <property type="molecule type" value="Genomic_DNA"/>
</dbReference>
<organism evidence="1 2">
    <name type="scientific">Trifolium pratense</name>
    <name type="common">Red clover</name>
    <dbReference type="NCBI Taxonomy" id="57577"/>
    <lineage>
        <taxon>Eukaryota</taxon>
        <taxon>Viridiplantae</taxon>
        <taxon>Streptophyta</taxon>
        <taxon>Embryophyta</taxon>
        <taxon>Tracheophyta</taxon>
        <taxon>Spermatophyta</taxon>
        <taxon>Magnoliopsida</taxon>
        <taxon>eudicotyledons</taxon>
        <taxon>Gunneridae</taxon>
        <taxon>Pentapetalae</taxon>
        <taxon>rosids</taxon>
        <taxon>fabids</taxon>
        <taxon>Fabales</taxon>
        <taxon>Fabaceae</taxon>
        <taxon>Papilionoideae</taxon>
        <taxon>50 kb inversion clade</taxon>
        <taxon>NPAAA clade</taxon>
        <taxon>Hologalegina</taxon>
        <taxon>IRL clade</taxon>
        <taxon>Trifolieae</taxon>
        <taxon>Trifolium</taxon>
    </lineage>
</organism>